<sequence length="395" mass="42160">MTTDDRPAPLIRPPRLRTEPERGASRLELFFDLAYVLVIDQLAQSFTGNLSPGGAGVFAALLIVTWWSWVTTTLYANRFDTNDVVYRLAKLAAAGAVIGMAASAQAATGSESTQFALCYLATRVILLLLYARAWRHVPDARHTIAVYIAGAGAATLLWAASLPLDGMPRYLLWGAGILVEAVAPLVATRLGDNVPLHLDHLPERFALFVILVLGESVRSVAVGVHEQHWVASSVISALVAFAAVAGLWWIYFDLGGAAGKRELVEDGEDQENGVADAYIYGHLPLIVGLAIAAVGIEQFIVHPAGALDDSGRWALHGGVALFLAGLAVVMWGTSGDWHAAWPWPSAVIPFVAGLGFVESLEPILAVIAVTVLLVATVLAGMWQQRHGALRRTAEA</sequence>
<dbReference type="Pfam" id="PF06772">
    <property type="entry name" value="LtrA"/>
    <property type="match status" value="1"/>
</dbReference>
<keyword evidence="1" id="KW-1133">Transmembrane helix</keyword>
<feature type="transmembrane region" description="Helical" evidence="1">
    <location>
        <begin position="55"/>
        <end position="76"/>
    </location>
</feature>
<comment type="caution">
    <text evidence="2">The sequence shown here is derived from an EMBL/GenBank/DDBJ whole genome shotgun (WGS) entry which is preliminary data.</text>
</comment>
<feature type="transmembrane region" description="Helical" evidence="1">
    <location>
        <begin position="88"/>
        <end position="107"/>
    </location>
</feature>
<keyword evidence="3" id="KW-1185">Reference proteome</keyword>
<dbReference type="InterPro" id="IPR010640">
    <property type="entry name" value="Low_temperature_requirement_A"/>
</dbReference>
<feature type="transmembrane region" description="Helical" evidence="1">
    <location>
        <begin position="204"/>
        <end position="224"/>
    </location>
</feature>
<feature type="transmembrane region" description="Helical" evidence="1">
    <location>
        <begin position="113"/>
        <end position="132"/>
    </location>
</feature>
<dbReference type="PANTHER" id="PTHR36840">
    <property type="entry name" value="BLL5714 PROTEIN"/>
    <property type="match status" value="1"/>
</dbReference>
<evidence type="ECO:0000313" key="3">
    <source>
        <dbReference type="Proteomes" id="UP000632138"/>
    </source>
</evidence>
<dbReference type="Proteomes" id="UP000632138">
    <property type="component" value="Unassembled WGS sequence"/>
</dbReference>
<feature type="transmembrane region" description="Helical" evidence="1">
    <location>
        <begin position="363"/>
        <end position="382"/>
    </location>
</feature>
<accession>A0ABS2AIT1</accession>
<dbReference type="RefSeq" id="WP_203379748.1">
    <property type="nucleotide sequence ID" value="NZ_JAENHP010000012.1"/>
</dbReference>
<gene>
    <name evidence="2" type="ORF">JIG36_30020</name>
</gene>
<feature type="transmembrane region" description="Helical" evidence="1">
    <location>
        <begin position="277"/>
        <end position="301"/>
    </location>
</feature>
<reference evidence="2 3" key="1">
    <citation type="submission" date="2021-01" db="EMBL/GenBank/DDBJ databases">
        <title>Actinoplanes sp. nov. LDG1-06 isolated from lichen.</title>
        <authorList>
            <person name="Saeng-In P."/>
            <person name="Phongsopitanun W."/>
            <person name="Kanchanasin P."/>
            <person name="Yuki M."/>
            <person name="Kudo T."/>
            <person name="Ohkuma M."/>
            <person name="Tanasupawat S."/>
        </authorList>
    </citation>
    <scope>NUCLEOTIDE SEQUENCE [LARGE SCALE GENOMIC DNA]</scope>
    <source>
        <strain evidence="2 3">LDG1-06</strain>
    </source>
</reference>
<feature type="transmembrane region" description="Helical" evidence="1">
    <location>
        <begin position="230"/>
        <end position="251"/>
    </location>
</feature>
<evidence type="ECO:0000256" key="1">
    <source>
        <dbReference type="SAM" id="Phobius"/>
    </source>
</evidence>
<protein>
    <submittedName>
        <fullName evidence="2">Low temperature requirement protein A</fullName>
    </submittedName>
</protein>
<evidence type="ECO:0000313" key="2">
    <source>
        <dbReference type="EMBL" id="MBM2619754.1"/>
    </source>
</evidence>
<proteinExistence type="predicted"/>
<keyword evidence="1" id="KW-0472">Membrane</keyword>
<dbReference type="PANTHER" id="PTHR36840:SF1">
    <property type="entry name" value="BLL5714 PROTEIN"/>
    <property type="match status" value="1"/>
</dbReference>
<name>A0ABS2AIT1_9ACTN</name>
<organism evidence="2 3">
    <name type="scientific">Paractinoplanes ovalisporus</name>
    <dbReference type="NCBI Taxonomy" id="2810368"/>
    <lineage>
        <taxon>Bacteria</taxon>
        <taxon>Bacillati</taxon>
        <taxon>Actinomycetota</taxon>
        <taxon>Actinomycetes</taxon>
        <taxon>Micromonosporales</taxon>
        <taxon>Micromonosporaceae</taxon>
        <taxon>Paractinoplanes</taxon>
    </lineage>
</organism>
<dbReference type="EMBL" id="JAENHP010000012">
    <property type="protein sequence ID" value="MBM2619754.1"/>
    <property type="molecule type" value="Genomic_DNA"/>
</dbReference>
<keyword evidence="1" id="KW-0812">Transmembrane</keyword>
<feature type="transmembrane region" description="Helical" evidence="1">
    <location>
        <begin position="313"/>
        <end position="332"/>
    </location>
</feature>
<feature type="transmembrane region" description="Helical" evidence="1">
    <location>
        <begin position="144"/>
        <end position="164"/>
    </location>
</feature>